<reference evidence="2" key="1">
    <citation type="submission" date="2015-12" db="EMBL/GenBank/DDBJ databases">
        <title>De novo transcriptome assembly of four potential Pierce s Disease insect vectors from Arizona vineyards.</title>
        <authorList>
            <person name="Tassone E.E."/>
        </authorList>
    </citation>
    <scope>NUCLEOTIDE SEQUENCE</scope>
</reference>
<evidence type="ECO:0000256" key="1">
    <source>
        <dbReference type="SAM" id="MobiDB-lite"/>
    </source>
</evidence>
<dbReference type="AlphaFoldDB" id="A0A1B6BXP5"/>
<proteinExistence type="predicted"/>
<gene>
    <name evidence="2" type="ORF">g.6850</name>
</gene>
<protein>
    <submittedName>
        <fullName evidence="2">Uncharacterized protein</fullName>
    </submittedName>
</protein>
<sequence>KKQIKEADNVQEKLTKVPQSETKKDSSEEKNSSEEKVIEKPHSEESEDLSIEKKKTHKVQDEKKTESDPIPSDVQKVNKKEEIVKPDTSKKAEKPNHHPEVESSQTDNKKKVEEAIRNHAL</sequence>
<feature type="region of interest" description="Disordered" evidence="1">
    <location>
        <begin position="1"/>
        <end position="121"/>
    </location>
</feature>
<feature type="compositionally biased region" description="Basic and acidic residues" evidence="1">
    <location>
        <begin position="1"/>
        <end position="67"/>
    </location>
</feature>
<accession>A0A1B6BXP5</accession>
<feature type="compositionally biased region" description="Basic and acidic residues" evidence="1">
    <location>
        <begin position="76"/>
        <end position="121"/>
    </location>
</feature>
<dbReference type="EMBL" id="GEDC01031573">
    <property type="protein sequence ID" value="JAS05725.1"/>
    <property type="molecule type" value="Transcribed_RNA"/>
</dbReference>
<feature type="non-terminal residue" evidence="2">
    <location>
        <position position="1"/>
    </location>
</feature>
<evidence type="ECO:0000313" key="2">
    <source>
        <dbReference type="EMBL" id="JAS05725.1"/>
    </source>
</evidence>
<organism evidence="2">
    <name type="scientific">Clastoptera arizonana</name>
    <name type="common">Arizona spittle bug</name>
    <dbReference type="NCBI Taxonomy" id="38151"/>
    <lineage>
        <taxon>Eukaryota</taxon>
        <taxon>Metazoa</taxon>
        <taxon>Ecdysozoa</taxon>
        <taxon>Arthropoda</taxon>
        <taxon>Hexapoda</taxon>
        <taxon>Insecta</taxon>
        <taxon>Pterygota</taxon>
        <taxon>Neoptera</taxon>
        <taxon>Paraneoptera</taxon>
        <taxon>Hemiptera</taxon>
        <taxon>Auchenorrhyncha</taxon>
        <taxon>Cercopoidea</taxon>
        <taxon>Clastopteridae</taxon>
        <taxon>Clastoptera</taxon>
    </lineage>
</organism>
<name>A0A1B6BXP5_9HEMI</name>